<dbReference type="InterPro" id="IPR009711">
    <property type="entry name" value="UPF0473"/>
</dbReference>
<evidence type="ECO:0000313" key="2">
    <source>
        <dbReference type="Proteomes" id="UP001060164"/>
    </source>
</evidence>
<keyword evidence="2" id="KW-1185">Reference proteome</keyword>
<reference evidence="1" key="1">
    <citation type="journal article" date="2022" name="Cell">
        <title>Design, construction, and in vivo augmentation of a complex gut microbiome.</title>
        <authorList>
            <person name="Cheng A.G."/>
            <person name="Ho P.Y."/>
            <person name="Aranda-Diaz A."/>
            <person name="Jain S."/>
            <person name="Yu F.B."/>
            <person name="Meng X."/>
            <person name="Wang M."/>
            <person name="Iakiviak M."/>
            <person name="Nagashima K."/>
            <person name="Zhao A."/>
            <person name="Murugkar P."/>
            <person name="Patil A."/>
            <person name="Atabakhsh K."/>
            <person name="Weakley A."/>
            <person name="Yan J."/>
            <person name="Brumbaugh A.R."/>
            <person name="Higginbottom S."/>
            <person name="Dimas A."/>
            <person name="Shiver A.L."/>
            <person name="Deutschbauer A."/>
            <person name="Neff N."/>
            <person name="Sonnenburg J.L."/>
            <person name="Huang K.C."/>
            <person name="Fischbach M.A."/>
        </authorList>
    </citation>
    <scope>NUCLEOTIDE SEQUENCE</scope>
    <source>
        <strain evidence="1">DSM 19829</strain>
    </source>
</reference>
<proteinExistence type="predicted"/>
<accession>A0ABY5VF94</accession>
<dbReference type="RefSeq" id="WP_028527348.1">
    <property type="nucleotide sequence ID" value="NZ_CABLBR010000001.1"/>
</dbReference>
<dbReference type="EMBL" id="CP102290">
    <property type="protein sequence ID" value="UWP58903.1"/>
    <property type="molecule type" value="Genomic_DNA"/>
</dbReference>
<gene>
    <name evidence="1" type="ORF">NQ502_16235</name>
</gene>
<organism evidence="1 2">
    <name type="scientific">Ruminococcus gauvreauii</name>
    <dbReference type="NCBI Taxonomy" id="438033"/>
    <lineage>
        <taxon>Bacteria</taxon>
        <taxon>Bacillati</taxon>
        <taxon>Bacillota</taxon>
        <taxon>Clostridia</taxon>
        <taxon>Eubacteriales</taxon>
        <taxon>Oscillospiraceae</taxon>
        <taxon>Ruminococcus</taxon>
    </lineage>
</organism>
<name>A0ABY5VF94_9FIRM</name>
<dbReference type="Pfam" id="PF06949">
    <property type="entry name" value="DUF1292"/>
    <property type="match status" value="1"/>
</dbReference>
<evidence type="ECO:0000313" key="1">
    <source>
        <dbReference type="EMBL" id="UWP58903.1"/>
    </source>
</evidence>
<protein>
    <submittedName>
        <fullName evidence="1">DUF1292 domain-containing protein</fullName>
    </submittedName>
</protein>
<sequence>MEKIIFLEEDGTETEFYVEEQTRMNGCNYLLVTESLDDEACAYILKDLSEDTDQDSRYVMVEDDLELETISRLFADMLEDVDIELE</sequence>
<dbReference type="Proteomes" id="UP001060164">
    <property type="component" value="Chromosome"/>
</dbReference>